<dbReference type="SUPFAM" id="SSF50465">
    <property type="entry name" value="EF-Tu/eEF-1alpha/eIF2-gamma C-terminal domain"/>
    <property type="match status" value="1"/>
</dbReference>
<dbReference type="PROSITE" id="PS51722">
    <property type="entry name" value="G_TR_2"/>
    <property type="match status" value="1"/>
</dbReference>
<dbReference type="EMBL" id="CP036291">
    <property type="protein sequence ID" value="QDU89098.1"/>
    <property type="molecule type" value="Genomic_DNA"/>
</dbReference>
<dbReference type="GO" id="GO:0070814">
    <property type="term" value="P:hydrogen sulfide biosynthetic process"/>
    <property type="evidence" value="ECO:0007669"/>
    <property type="project" value="UniProtKB-UniRule"/>
</dbReference>
<dbReference type="PANTHER" id="PTHR23115">
    <property type="entry name" value="TRANSLATION FACTOR"/>
    <property type="match status" value="1"/>
</dbReference>
<dbReference type="CDD" id="cd04095">
    <property type="entry name" value="CysN_NoDQ_III"/>
    <property type="match status" value="1"/>
</dbReference>
<dbReference type="GO" id="GO:0005524">
    <property type="term" value="F:ATP binding"/>
    <property type="evidence" value="ECO:0007669"/>
    <property type="project" value="UniProtKB-KW"/>
</dbReference>
<dbReference type="HAMAP" id="MF_00062">
    <property type="entry name" value="Sulf_adenylyltr_sub1"/>
    <property type="match status" value="1"/>
</dbReference>
<dbReference type="Gene3D" id="2.40.30.10">
    <property type="entry name" value="Translation factors"/>
    <property type="match status" value="2"/>
</dbReference>
<dbReference type="SUPFAM" id="SSF52540">
    <property type="entry name" value="P-loop containing nucleoside triphosphate hydrolases"/>
    <property type="match status" value="2"/>
</dbReference>
<accession>A0A518DC97</accession>
<evidence type="ECO:0000256" key="6">
    <source>
        <dbReference type="ARBA" id="ARBA00022695"/>
    </source>
</evidence>
<dbReference type="InterPro" id="IPR031157">
    <property type="entry name" value="G_TR_CS"/>
</dbReference>
<dbReference type="AlphaFoldDB" id="A0A518DC97"/>
<dbReference type="Gene3D" id="3.40.50.300">
    <property type="entry name" value="P-loop containing nucleotide triphosphate hydrolases"/>
    <property type="match status" value="2"/>
</dbReference>
<evidence type="ECO:0000313" key="15">
    <source>
        <dbReference type="Proteomes" id="UP000317429"/>
    </source>
</evidence>
<gene>
    <name evidence="14" type="primary">cysNC_1</name>
    <name evidence="12" type="synonym">cysN</name>
    <name evidence="14" type="ORF">Pla175_24840</name>
</gene>
<dbReference type="CDD" id="cd02027">
    <property type="entry name" value="APSK"/>
    <property type="match status" value="1"/>
</dbReference>
<feature type="binding site" evidence="12">
    <location>
        <begin position="163"/>
        <end position="166"/>
    </location>
    <ligand>
        <name>GTP</name>
        <dbReference type="ChEBI" id="CHEBI:37565"/>
    </ligand>
</feature>
<evidence type="ECO:0000256" key="11">
    <source>
        <dbReference type="ARBA" id="ARBA00049370"/>
    </source>
</evidence>
<evidence type="ECO:0000256" key="3">
    <source>
        <dbReference type="ARBA" id="ARBA00005438"/>
    </source>
</evidence>
<dbReference type="Pfam" id="PF00009">
    <property type="entry name" value="GTP_EFTU"/>
    <property type="match status" value="1"/>
</dbReference>
<comment type="catalytic activity">
    <reaction evidence="11 12">
        <text>sulfate + ATP + H(+) = adenosine 5'-phosphosulfate + diphosphate</text>
        <dbReference type="Rhea" id="RHEA:18133"/>
        <dbReference type="ChEBI" id="CHEBI:15378"/>
        <dbReference type="ChEBI" id="CHEBI:16189"/>
        <dbReference type="ChEBI" id="CHEBI:30616"/>
        <dbReference type="ChEBI" id="CHEBI:33019"/>
        <dbReference type="ChEBI" id="CHEBI:58243"/>
        <dbReference type="EC" id="2.7.7.4"/>
    </reaction>
</comment>
<comment type="pathway">
    <text evidence="12">Sulfur metabolism; hydrogen sulfide biosynthesis; sulfite from sulfate: step 1/3.</text>
</comment>
<dbReference type="InterPro" id="IPR044138">
    <property type="entry name" value="CysN_II"/>
</dbReference>
<dbReference type="InterPro" id="IPR041757">
    <property type="entry name" value="CysN_GTP-bd"/>
</dbReference>
<evidence type="ECO:0000256" key="2">
    <source>
        <dbReference type="ARBA" id="ARBA00002357"/>
    </source>
</evidence>
<dbReference type="CDD" id="cd03695">
    <property type="entry name" value="CysN_NodQ_II"/>
    <property type="match status" value="1"/>
</dbReference>
<comment type="function">
    <text evidence="12">With CysD forms the ATP sulfurylase (ATPS) that catalyzes the adenylation of sulfate producing adenosine 5'-phosphosulfate (APS) and diphosphate, the first enzymatic step in sulfur assimilation pathway. APS synthesis involves the formation of a high-energy phosphoric-sulfuric acid anhydride bond driven by GTP hydrolysis by CysN coupled to ATP hydrolysis by CysD.</text>
</comment>
<feature type="domain" description="Tr-type G" evidence="13">
    <location>
        <begin position="20"/>
        <end position="223"/>
    </location>
</feature>
<keyword evidence="15" id="KW-1185">Reference proteome</keyword>
<evidence type="ECO:0000313" key="14">
    <source>
        <dbReference type="EMBL" id="QDU89098.1"/>
    </source>
</evidence>
<evidence type="ECO:0000256" key="12">
    <source>
        <dbReference type="HAMAP-Rule" id="MF_00062"/>
    </source>
</evidence>
<name>A0A518DC97_9BACT</name>
<dbReference type="InterPro" id="IPR027417">
    <property type="entry name" value="P-loop_NTPase"/>
</dbReference>
<dbReference type="InterPro" id="IPR054696">
    <property type="entry name" value="GTP-eEF1A_C"/>
</dbReference>
<dbReference type="InterPro" id="IPR002891">
    <property type="entry name" value="APS"/>
</dbReference>
<dbReference type="InterPro" id="IPR009000">
    <property type="entry name" value="Transl_B-barrel_sf"/>
</dbReference>
<dbReference type="CDD" id="cd04166">
    <property type="entry name" value="CysN_ATPS"/>
    <property type="match status" value="1"/>
</dbReference>
<comment type="catalytic activity">
    <reaction evidence="1">
        <text>adenosine 5'-phosphosulfate + ATP = 3'-phosphoadenylyl sulfate + ADP + H(+)</text>
        <dbReference type="Rhea" id="RHEA:24152"/>
        <dbReference type="ChEBI" id="CHEBI:15378"/>
        <dbReference type="ChEBI" id="CHEBI:30616"/>
        <dbReference type="ChEBI" id="CHEBI:58243"/>
        <dbReference type="ChEBI" id="CHEBI:58339"/>
        <dbReference type="ChEBI" id="CHEBI:456216"/>
        <dbReference type="EC" id="2.7.1.25"/>
    </reaction>
</comment>
<feature type="binding site" evidence="12">
    <location>
        <begin position="29"/>
        <end position="36"/>
    </location>
    <ligand>
        <name>GTP</name>
        <dbReference type="ChEBI" id="CHEBI:37565"/>
    </ligand>
</feature>
<evidence type="ECO:0000256" key="8">
    <source>
        <dbReference type="ARBA" id="ARBA00022840"/>
    </source>
</evidence>
<dbReference type="InterPro" id="IPR000795">
    <property type="entry name" value="T_Tr_GTP-bd_dom"/>
</dbReference>
<protein>
    <recommendedName>
        <fullName evidence="12">Sulfate adenylyltransferase subunit 1</fullName>
        <ecNumber evidence="12">2.7.7.4</ecNumber>
    </recommendedName>
    <alternativeName>
        <fullName evidence="12">ATP-sulfurylase large subunit</fullName>
    </alternativeName>
    <alternativeName>
        <fullName evidence="12">Sulfate adenylate transferase</fullName>
        <shortName evidence="12">SAT</shortName>
    </alternativeName>
</protein>
<dbReference type="GO" id="GO:0003924">
    <property type="term" value="F:GTPase activity"/>
    <property type="evidence" value="ECO:0007669"/>
    <property type="project" value="InterPro"/>
</dbReference>
<evidence type="ECO:0000256" key="9">
    <source>
        <dbReference type="ARBA" id="ARBA00023134"/>
    </source>
</evidence>
<dbReference type="PROSITE" id="PS00301">
    <property type="entry name" value="G_TR_1"/>
    <property type="match status" value="1"/>
</dbReference>
<reference evidence="14 15" key="1">
    <citation type="submission" date="2019-02" db="EMBL/GenBank/DDBJ databases">
        <title>Deep-cultivation of Planctomycetes and their phenomic and genomic characterization uncovers novel biology.</title>
        <authorList>
            <person name="Wiegand S."/>
            <person name="Jogler M."/>
            <person name="Boedeker C."/>
            <person name="Pinto D."/>
            <person name="Vollmers J."/>
            <person name="Rivas-Marin E."/>
            <person name="Kohn T."/>
            <person name="Peeters S.H."/>
            <person name="Heuer A."/>
            <person name="Rast P."/>
            <person name="Oberbeckmann S."/>
            <person name="Bunk B."/>
            <person name="Jeske O."/>
            <person name="Meyerdierks A."/>
            <person name="Storesund J.E."/>
            <person name="Kallscheuer N."/>
            <person name="Luecker S."/>
            <person name="Lage O.M."/>
            <person name="Pohl T."/>
            <person name="Merkel B.J."/>
            <person name="Hornburger P."/>
            <person name="Mueller R.-W."/>
            <person name="Bruemmer F."/>
            <person name="Labrenz M."/>
            <person name="Spormann A.M."/>
            <person name="Op den Camp H."/>
            <person name="Overmann J."/>
            <person name="Amann R."/>
            <person name="Jetten M.S.M."/>
            <person name="Mascher T."/>
            <person name="Medema M.H."/>
            <person name="Devos D.P."/>
            <person name="Kaster A.-K."/>
            <person name="Ovreas L."/>
            <person name="Rohde M."/>
            <person name="Galperin M.Y."/>
            <person name="Jogler C."/>
        </authorList>
    </citation>
    <scope>NUCLEOTIDE SEQUENCE [LARGE SCALE GENOMIC DNA]</scope>
    <source>
        <strain evidence="14 15">Pla175</strain>
    </source>
</reference>
<dbReference type="GO" id="GO:0000103">
    <property type="term" value="P:sulfate assimilation"/>
    <property type="evidence" value="ECO:0007669"/>
    <property type="project" value="UniProtKB-UniRule"/>
</dbReference>
<feature type="binding site" evidence="12">
    <location>
        <begin position="108"/>
        <end position="112"/>
    </location>
    <ligand>
        <name>GTP</name>
        <dbReference type="ChEBI" id="CHEBI:37565"/>
    </ligand>
</feature>
<dbReference type="OrthoDB" id="9804504at2"/>
<dbReference type="SUPFAM" id="SSF50447">
    <property type="entry name" value="Translation proteins"/>
    <property type="match status" value="1"/>
</dbReference>
<dbReference type="PRINTS" id="PR00315">
    <property type="entry name" value="ELONGATNFCT"/>
</dbReference>
<evidence type="ECO:0000256" key="1">
    <source>
        <dbReference type="ARBA" id="ARBA00001823"/>
    </source>
</evidence>
<dbReference type="NCBIfam" id="TIGR02034">
    <property type="entry name" value="CysN"/>
    <property type="match status" value="1"/>
</dbReference>
<keyword evidence="9 12" id="KW-0342">GTP-binding</keyword>
<comment type="subunit">
    <text evidence="12">Heterodimer composed of CysD, the smaller subunit, and CysN.</text>
</comment>
<dbReference type="InterPro" id="IPR009001">
    <property type="entry name" value="Transl_elong_EF1A/Init_IF2_C"/>
</dbReference>
<comment type="similarity">
    <text evidence="3">In the C-terminal section; belongs to the APS kinase family.</text>
</comment>
<dbReference type="FunFam" id="3.40.50.300:FF:000119">
    <property type="entry name" value="Sulfate adenylyltransferase subunit 1"/>
    <property type="match status" value="1"/>
</dbReference>
<dbReference type="GO" id="GO:0004781">
    <property type="term" value="F:sulfate adenylyltransferase (ATP) activity"/>
    <property type="evidence" value="ECO:0007669"/>
    <property type="project" value="UniProtKB-UniRule"/>
</dbReference>
<sequence length="657" mass="72317">MTSLTTPATRQDLTVKPCEKDLLRFITCGSVDDGKSTLIGRLMLDAGAVYSDQLVALQSESRKHGTNGGEIDTALLLDGLEDEQQQGITIDVAYRYFATQKRKFIIADTPGHEQFTRNMATGASNADLAILLVDATKGVLTQTKRHAFIVSLLGIKHVILAVNKMDLVDYDEAAFESICQDFKRFAAKLEITDLRLVPLSARHGDNVAEPSAKMLWYADGSLLHQLESVYVGSDQNLRDFRFPVQWVNRPDETFRGFSGTIASGVIRAGEEIVVLPSGKRSRVRSIVTMDGPLEEAASSKSCTLTLEDEIDVTRGDMICRPGNRPHVSRHAEAMLVWMSEQTLKFDRPVWFKNSAGRAVGEVESLRYEVDVNSLHRKQSQTLGLNSIGRCALSFHEPIAYDAYARNRETGAFILVDRITHETLAAGMFLEHDVSGESGEGLADFQRARVIQSHVALERRSQRHGHEPFTVLLTGLPASGKTTVAKQLEQRLFELGAIGVLVDGESMRQGLSKGLGFSIEERSENLLRGAEVARLLNDAGQFCIASFCAPEEATRQKFLEIVGRHRVFHVHLDASVAACRARDTTGRYAAAENGQIKGFPGVDFHYQSPLSADLTIDTQEQIDVNELAGCVIAPFHRGDAASPDRSKVVPDRDAIIPE</sequence>
<evidence type="ECO:0000256" key="10">
    <source>
        <dbReference type="ARBA" id="ARBA00023268"/>
    </source>
</evidence>
<keyword evidence="5 12" id="KW-0808">Transferase</keyword>
<dbReference type="NCBIfam" id="NF003478">
    <property type="entry name" value="PRK05124.1"/>
    <property type="match status" value="1"/>
</dbReference>
<evidence type="ECO:0000256" key="7">
    <source>
        <dbReference type="ARBA" id="ARBA00022741"/>
    </source>
</evidence>
<dbReference type="Pfam" id="PF01583">
    <property type="entry name" value="APS_kinase"/>
    <property type="match status" value="1"/>
</dbReference>
<comment type="similarity">
    <text evidence="4">In the N-terminal section; belongs to the TRAFAC class translation factor GTPase superfamily. Classic translation factor GTPase family. CysN/NodQ subfamily.</text>
</comment>
<dbReference type="Proteomes" id="UP000317429">
    <property type="component" value="Chromosome"/>
</dbReference>
<dbReference type="KEGG" id="pnd:Pla175_24840"/>
<keyword evidence="7 12" id="KW-0547">Nucleotide-binding</keyword>
<dbReference type="GO" id="GO:0004020">
    <property type="term" value="F:adenylylsulfate kinase activity"/>
    <property type="evidence" value="ECO:0007669"/>
    <property type="project" value="InterPro"/>
</dbReference>
<dbReference type="InterPro" id="IPR050100">
    <property type="entry name" value="TRAFAC_GTPase_members"/>
</dbReference>
<comment type="function">
    <text evidence="2">APS kinase catalyzes the synthesis of activated sulfate.</text>
</comment>
<evidence type="ECO:0000256" key="5">
    <source>
        <dbReference type="ARBA" id="ARBA00022679"/>
    </source>
</evidence>
<dbReference type="UniPathway" id="UPA00140">
    <property type="reaction ID" value="UER00204"/>
</dbReference>
<keyword evidence="8 12" id="KW-0067">ATP-binding</keyword>
<dbReference type="NCBIfam" id="TIGR00455">
    <property type="entry name" value="apsK"/>
    <property type="match status" value="1"/>
</dbReference>
<dbReference type="NCBIfam" id="NF004035">
    <property type="entry name" value="PRK05506.1"/>
    <property type="match status" value="1"/>
</dbReference>
<dbReference type="InterPro" id="IPR011779">
    <property type="entry name" value="SO4_adenylTrfase_lsu"/>
</dbReference>
<dbReference type="Pfam" id="PF22594">
    <property type="entry name" value="GTP-eEF1A_C"/>
    <property type="match status" value="1"/>
</dbReference>
<dbReference type="GO" id="GO:0005525">
    <property type="term" value="F:GTP binding"/>
    <property type="evidence" value="ECO:0007669"/>
    <property type="project" value="UniProtKB-UniRule"/>
</dbReference>
<dbReference type="InterPro" id="IPR059117">
    <property type="entry name" value="APS_kinase_dom"/>
</dbReference>
<dbReference type="EC" id="2.7.7.4" evidence="12"/>
<organism evidence="14 15">
    <name type="scientific">Pirellulimonas nuda</name>
    <dbReference type="NCBI Taxonomy" id="2528009"/>
    <lineage>
        <taxon>Bacteria</taxon>
        <taxon>Pseudomonadati</taxon>
        <taxon>Planctomycetota</taxon>
        <taxon>Planctomycetia</taxon>
        <taxon>Pirellulales</taxon>
        <taxon>Lacipirellulaceae</taxon>
        <taxon>Pirellulimonas</taxon>
    </lineage>
</organism>
<evidence type="ECO:0000256" key="4">
    <source>
        <dbReference type="ARBA" id="ARBA00007237"/>
    </source>
</evidence>
<keyword evidence="10" id="KW-0511">Multifunctional enzyme</keyword>
<dbReference type="InterPro" id="IPR044139">
    <property type="entry name" value="CysN_NoDQ_III"/>
</dbReference>
<comment type="similarity">
    <text evidence="12">Belongs to the TRAFAC class translation factor GTPase superfamily. Classic translation factor GTPase family. CysN/NodQ subfamily.</text>
</comment>
<evidence type="ECO:0000259" key="13">
    <source>
        <dbReference type="PROSITE" id="PS51722"/>
    </source>
</evidence>
<dbReference type="RefSeq" id="WP_145284934.1">
    <property type="nucleotide sequence ID" value="NZ_CP036291.1"/>
</dbReference>
<proteinExistence type="inferred from homology"/>
<keyword evidence="6 12" id="KW-0548">Nucleotidyltransferase</keyword>